<gene>
    <name evidence="2" type="ORF">TBRA_LOCUS10455</name>
</gene>
<sequence>MCFARTSWQAGRPRSAKRESLHRHPGREDRRAHLANLSHMDPPDHTGRATRLAVWTPASSRHVPRLPTPVASADLVLFTDAAVNPSHPDAPQLNGFSSQLVCVQLGLALATLTNNRMLALHLPSKLSTFQPIIRKKQHEWAHVLSSVTLYEYLHEQARVILYECSDPPEVSAMHPCQPTRLPPTDDPSSFKTRHEKTRERNWKRKLAQEQRRKANGETQHTSMSRGVLLLWRPLGGVDRSASARLRGRPEMVYRPEHRVHDAGVQLPLRLGPPMVGMIRARAPAMFDALSLTIFRWAMKSRRTSMWRPRYRL</sequence>
<reference evidence="2 3" key="1">
    <citation type="submission" date="2020-02" db="EMBL/GenBank/DDBJ databases">
        <authorList>
            <person name="Ferguson B K."/>
        </authorList>
    </citation>
    <scope>NUCLEOTIDE SEQUENCE [LARGE SCALE GENOMIC DNA]</scope>
</reference>
<evidence type="ECO:0000256" key="1">
    <source>
        <dbReference type="SAM" id="MobiDB-lite"/>
    </source>
</evidence>
<keyword evidence="3" id="KW-1185">Reference proteome</keyword>
<evidence type="ECO:0000313" key="3">
    <source>
        <dbReference type="Proteomes" id="UP000479190"/>
    </source>
</evidence>
<feature type="region of interest" description="Disordered" evidence="1">
    <location>
        <begin position="1"/>
        <end position="28"/>
    </location>
</feature>
<feature type="compositionally biased region" description="Basic and acidic residues" evidence="1">
    <location>
        <begin position="196"/>
        <end position="215"/>
    </location>
</feature>
<accession>A0A6H5IM25</accession>
<evidence type="ECO:0000313" key="2">
    <source>
        <dbReference type="EMBL" id="CAB0038684.1"/>
    </source>
</evidence>
<feature type="region of interest" description="Disordered" evidence="1">
    <location>
        <begin position="173"/>
        <end position="219"/>
    </location>
</feature>
<dbReference type="AlphaFoldDB" id="A0A6H5IM25"/>
<proteinExistence type="predicted"/>
<organism evidence="2 3">
    <name type="scientific">Trichogramma brassicae</name>
    <dbReference type="NCBI Taxonomy" id="86971"/>
    <lineage>
        <taxon>Eukaryota</taxon>
        <taxon>Metazoa</taxon>
        <taxon>Ecdysozoa</taxon>
        <taxon>Arthropoda</taxon>
        <taxon>Hexapoda</taxon>
        <taxon>Insecta</taxon>
        <taxon>Pterygota</taxon>
        <taxon>Neoptera</taxon>
        <taxon>Endopterygota</taxon>
        <taxon>Hymenoptera</taxon>
        <taxon>Apocrita</taxon>
        <taxon>Proctotrupomorpha</taxon>
        <taxon>Chalcidoidea</taxon>
        <taxon>Trichogrammatidae</taxon>
        <taxon>Trichogramma</taxon>
    </lineage>
</organism>
<name>A0A6H5IM25_9HYME</name>
<dbReference type="Proteomes" id="UP000479190">
    <property type="component" value="Unassembled WGS sequence"/>
</dbReference>
<protein>
    <submittedName>
        <fullName evidence="2">Uncharacterized protein</fullName>
    </submittedName>
</protein>
<dbReference type="EMBL" id="CADCXV010000922">
    <property type="protein sequence ID" value="CAB0038684.1"/>
    <property type="molecule type" value="Genomic_DNA"/>
</dbReference>